<dbReference type="WBParaSite" id="maker-uti_cns_0005666-snap-gene-0.7-mRNA-1">
    <property type="protein sequence ID" value="maker-uti_cns_0005666-snap-gene-0.7-mRNA-1"/>
    <property type="gene ID" value="maker-uti_cns_0005666-snap-gene-0.7"/>
</dbReference>
<protein>
    <submittedName>
        <fullName evidence="3">Kinesin motor domain-containing protein</fullName>
    </submittedName>
</protein>
<name>A0A1I8HEJ0_9PLAT</name>
<dbReference type="AlphaFoldDB" id="A0A1I8HEJ0"/>
<accession>A0A1I8HEJ0</accession>
<feature type="region of interest" description="Disordered" evidence="1">
    <location>
        <begin position="62"/>
        <end position="99"/>
    </location>
</feature>
<keyword evidence="2" id="KW-1185">Reference proteome</keyword>
<proteinExistence type="predicted"/>
<organism evidence="2 3">
    <name type="scientific">Macrostomum lignano</name>
    <dbReference type="NCBI Taxonomy" id="282301"/>
    <lineage>
        <taxon>Eukaryota</taxon>
        <taxon>Metazoa</taxon>
        <taxon>Spiralia</taxon>
        <taxon>Lophotrochozoa</taxon>
        <taxon>Platyhelminthes</taxon>
        <taxon>Rhabditophora</taxon>
        <taxon>Macrostomorpha</taxon>
        <taxon>Macrostomida</taxon>
        <taxon>Macrostomidae</taxon>
        <taxon>Macrostomum</taxon>
    </lineage>
</organism>
<evidence type="ECO:0000256" key="1">
    <source>
        <dbReference type="SAM" id="MobiDB-lite"/>
    </source>
</evidence>
<dbReference type="Proteomes" id="UP000095280">
    <property type="component" value="Unplaced"/>
</dbReference>
<evidence type="ECO:0000313" key="3">
    <source>
        <dbReference type="WBParaSite" id="maker-uti_cns_0005666-snap-gene-0.7-mRNA-1"/>
    </source>
</evidence>
<evidence type="ECO:0000313" key="2">
    <source>
        <dbReference type="Proteomes" id="UP000095280"/>
    </source>
</evidence>
<reference evidence="3" key="1">
    <citation type="submission" date="2016-11" db="UniProtKB">
        <authorList>
            <consortium name="WormBaseParasite"/>
        </authorList>
    </citation>
    <scope>IDENTIFICATION</scope>
</reference>
<sequence length="99" mass="10392">SCNLAVKFQTSGLASADESGELESCASAVSYEKLDLFIAAAAVQSFGESCALIKLRARSRSEKAEQRIKPEQPSASPVAGTEEYNEISDLPTAAGVHVT</sequence>